<sequence>MSIINHFDYDSYIYTSACIDKEFCEHFKEVVACLEKWDSIVNSAAHALQNDGEAFALALHAHSLFLGAVRLARSGHSSAVYPLLRTALESAAYALLFTQDDDLSEKWKNRHKSDDDFKQSKTAFAPAMKKL</sequence>
<comment type="caution">
    <text evidence="1">The sequence shown here is derived from an EMBL/GenBank/DDBJ whole genome shotgun (WGS) entry which is preliminary data.</text>
</comment>
<dbReference type="RefSeq" id="WP_386771580.1">
    <property type="nucleotide sequence ID" value="NZ_JBHRUG010000007.1"/>
</dbReference>
<dbReference type="Proteomes" id="UP001595579">
    <property type="component" value="Unassembled WGS sequence"/>
</dbReference>
<protein>
    <submittedName>
        <fullName evidence="1">Uncharacterized protein</fullName>
    </submittedName>
</protein>
<reference evidence="2" key="1">
    <citation type="journal article" date="2019" name="Int. J. Syst. Evol. Microbiol.">
        <title>The Global Catalogue of Microorganisms (GCM) 10K type strain sequencing project: providing services to taxonomists for standard genome sequencing and annotation.</title>
        <authorList>
            <consortium name="The Broad Institute Genomics Platform"/>
            <consortium name="The Broad Institute Genome Sequencing Center for Infectious Disease"/>
            <person name="Wu L."/>
            <person name="Ma J."/>
        </authorList>
    </citation>
    <scope>NUCLEOTIDE SEQUENCE [LARGE SCALE GENOMIC DNA]</scope>
    <source>
        <strain evidence="2">CECT 7698</strain>
    </source>
</reference>
<evidence type="ECO:0000313" key="1">
    <source>
        <dbReference type="EMBL" id="MFC3282633.1"/>
    </source>
</evidence>
<evidence type="ECO:0000313" key="2">
    <source>
        <dbReference type="Proteomes" id="UP001595579"/>
    </source>
</evidence>
<keyword evidence="2" id="KW-1185">Reference proteome</keyword>
<organism evidence="1 2">
    <name type="scientific">Litchfieldella rifensis</name>
    <dbReference type="NCBI Taxonomy" id="762643"/>
    <lineage>
        <taxon>Bacteria</taxon>
        <taxon>Pseudomonadati</taxon>
        <taxon>Pseudomonadota</taxon>
        <taxon>Gammaproteobacteria</taxon>
        <taxon>Oceanospirillales</taxon>
        <taxon>Halomonadaceae</taxon>
        <taxon>Litchfieldella</taxon>
    </lineage>
</organism>
<name>A0ABV7LJK3_9GAMM</name>
<dbReference type="EMBL" id="JBHRUG010000007">
    <property type="protein sequence ID" value="MFC3282633.1"/>
    <property type="molecule type" value="Genomic_DNA"/>
</dbReference>
<accession>A0ABV7LJK3</accession>
<proteinExistence type="predicted"/>
<gene>
    <name evidence="1" type="ORF">ACFOEV_03310</name>
</gene>